<reference evidence="18 19" key="1">
    <citation type="submission" date="2015-12" db="EMBL/GenBank/DDBJ databases">
        <title>The genome of Folsomia candida.</title>
        <authorList>
            <person name="Faddeeva A."/>
            <person name="Derks M.F."/>
            <person name="Anvar Y."/>
            <person name="Smit S."/>
            <person name="Van Straalen N."/>
            <person name="Roelofs D."/>
        </authorList>
    </citation>
    <scope>NUCLEOTIDE SEQUENCE [LARGE SCALE GENOMIC DNA]</scope>
    <source>
        <strain evidence="18 19">VU population</strain>
        <tissue evidence="18">Whole body</tissue>
    </source>
</reference>
<dbReference type="PROSITE" id="PS50011">
    <property type="entry name" value="PROTEIN_KINASE_DOM"/>
    <property type="match status" value="1"/>
</dbReference>
<dbReference type="PANTHER" id="PTHR23255:SF100">
    <property type="entry name" value="RECEPTOR PROTEIN SERINE_THREONINE KINASE"/>
    <property type="match status" value="1"/>
</dbReference>
<keyword evidence="6 15" id="KW-0812">Transmembrane</keyword>
<dbReference type="GO" id="GO:0005886">
    <property type="term" value="C:plasma membrane"/>
    <property type="evidence" value="ECO:0007669"/>
    <property type="project" value="TreeGrafter"/>
</dbReference>
<keyword evidence="8" id="KW-0547">Nucleotide-binding</keyword>
<evidence type="ECO:0000256" key="11">
    <source>
        <dbReference type="ARBA" id="ARBA00022989"/>
    </source>
</evidence>
<dbReference type="GO" id="GO:0030509">
    <property type="term" value="P:BMP signaling pathway"/>
    <property type="evidence" value="ECO:0007669"/>
    <property type="project" value="TreeGrafter"/>
</dbReference>
<evidence type="ECO:0000256" key="6">
    <source>
        <dbReference type="ARBA" id="ARBA00022692"/>
    </source>
</evidence>
<dbReference type="Proteomes" id="UP000198287">
    <property type="component" value="Unassembled WGS sequence"/>
</dbReference>
<dbReference type="SUPFAM" id="SSF56112">
    <property type="entry name" value="Protein kinase-like (PK-like)"/>
    <property type="match status" value="1"/>
</dbReference>
<accession>A0A226EQQ1</accession>
<dbReference type="GO" id="GO:0043235">
    <property type="term" value="C:receptor complex"/>
    <property type="evidence" value="ECO:0007669"/>
    <property type="project" value="TreeGrafter"/>
</dbReference>
<evidence type="ECO:0000256" key="7">
    <source>
        <dbReference type="ARBA" id="ARBA00022729"/>
    </source>
</evidence>
<evidence type="ECO:0000313" key="19">
    <source>
        <dbReference type="Proteomes" id="UP000198287"/>
    </source>
</evidence>
<comment type="subcellular location">
    <subcellularLocation>
        <location evidence="1">Membrane</location>
        <topology evidence="1">Single-pass type I membrane protein</topology>
    </subcellularLocation>
</comment>
<evidence type="ECO:0000256" key="2">
    <source>
        <dbReference type="ARBA" id="ARBA00009605"/>
    </source>
</evidence>
<evidence type="ECO:0000256" key="9">
    <source>
        <dbReference type="ARBA" id="ARBA00022777"/>
    </source>
</evidence>
<keyword evidence="11 15" id="KW-1133">Transmembrane helix</keyword>
<dbReference type="EMBL" id="LNIX01000002">
    <property type="protein sequence ID" value="OXA59953.1"/>
    <property type="molecule type" value="Genomic_DNA"/>
</dbReference>
<feature type="transmembrane region" description="Helical" evidence="15">
    <location>
        <begin position="237"/>
        <end position="262"/>
    </location>
</feature>
<sequence length="749" mass="83348">MGISRLKNNKKEVIALFAIGLLFGSSCEGAATKSGLVKKVFCEFYDSNLNDFDGGGGVGVENGSLNSFLQSEGGNAENASDTDVDIAKKMMVCGRESQFCYALWTTSGAGGANSTNNNTANISDIIPQFLKQGCWEASPPSNPIDSSPTTSQSSPQSSSQSVPKNSGYCQRPNCTAYYKKKEGLPVLPPNHMHFCCCQGNYCNADVYLEAIDDDDDEGEDYYETLIPPESLNSKNSMYMAIIIFLVVICTVGLGLVVARVLLGKRLFKNRNGSAAGGPGGDGELDPQEEERLINNDFMNLKRFNKSSPDSFDLKIDLESVLDREIANGRWGRIYSTKKMTNNQHQFLNMNSIALKIYNPDHREFFDNEKFVYECLGQENENILKYYGWTESPTSLVLAFDLVDCNLREFLKTQTFTCHELVDILLGISKGVAYLHNGVSEASTAVAHRDLTSRNILLDMRTKRVCIADFGLSLLTRGSKYYWGGRERQAEFCSLAEAGTLRYLAPELLEGAVNLKDCENALKQADVYSMSLILWEVANSCRDLRISETVDSIEINNMLHALPYDEEAGNKDILNLDDVVRLVVQNRIRPGFHSWSDMGLTRALRDSLNESWDSEPDARLTSLCIVERIQELKMNLNNKFITKSMKALEKKRVVLAEDPAWINRNPTMERNLFDNASGSVTDTNSVVTMATNLSSGGSTDGNHEHKFINNVALLSQQHQPSPLPNSQQLQPQPHFNQQKPIQLIQNISRK</sequence>
<feature type="signal peptide" evidence="16">
    <location>
        <begin position="1"/>
        <end position="29"/>
    </location>
</feature>
<feature type="domain" description="Protein kinase" evidence="17">
    <location>
        <begin position="319"/>
        <end position="640"/>
    </location>
</feature>
<dbReference type="InterPro" id="IPR000333">
    <property type="entry name" value="TGFB_receptor"/>
</dbReference>
<evidence type="ECO:0000313" key="18">
    <source>
        <dbReference type="EMBL" id="OXA59953.1"/>
    </source>
</evidence>
<dbReference type="Gene3D" id="1.10.510.10">
    <property type="entry name" value="Transferase(Phosphotransferase) domain 1"/>
    <property type="match status" value="1"/>
</dbReference>
<dbReference type="Gene3D" id="2.10.60.10">
    <property type="entry name" value="CD59"/>
    <property type="match status" value="1"/>
</dbReference>
<dbReference type="AlphaFoldDB" id="A0A226EQQ1"/>
<evidence type="ECO:0000256" key="12">
    <source>
        <dbReference type="ARBA" id="ARBA00023136"/>
    </source>
</evidence>
<comment type="similarity">
    <text evidence="2">Belongs to the protein kinase superfamily. TKL Ser/Thr protein kinase family. TGFB receptor subfamily.</text>
</comment>
<keyword evidence="19" id="KW-1185">Reference proteome</keyword>
<evidence type="ECO:0000256" key="10">
    <source>
        <dbReference type="ARBA" id="ARBA00022840"/>
    </source>
</evidence>
<dbReference type="EC" id="2.7.11.30" evidence="3"/>
<feature type="compositionally biased region" description="Low complexity" evidence="14">
    <location>
        <begin position="146"/>
        <end position="161"/>
    </location>
</feature>
<comment type="caution">
    <text evidence="18">The sequence shown here is derived from an EMBL/GenBank/DDBJ whole genome shotgun (WGS) entry which is preliminary data.</text>
</comment>
<evidence type="ECO:0000256" key="5">
    <source>
        <dbReference type="ARBA" id="ARBA00022679"/>
    </source>
</evidence>
<dbReference type="GO" id="GO:0005024">
    <property type="term" value="F:transforming growth factor beta receptor activity"/>
    <property type="evidence" value="ECO:0007669"/>
    <property type="project" value="TreeGrafter"/>
</dbReference>
<feature type="chain" id="PRO_5012081820" description="receptor protein serine/threonine kinase" evidence="16">
    <location>
        <begin position="30"/>
        <end position="749"/>
    </location>
</feature>
<keyword evidence="7 16" id="KW-0732">Signal</keyword>
<keyword evidence="4" id="KW-0723">Serine/threonine-protein kinase</keyword>
<name>A0A226EQQ1_FOLCA</name>
<keyword evidence="10" id="KW-0067">ATP-binding</keyword>
<evidence type="ECO:0000256" key="14">
    <source>
        <dbReference type="SAM" id="MobiDB-lite"/>
    </source>
</evidence>
<keyword evidence="13 18" id="KW-0675">Receptor</keyword>
<dbReference type="CDD" id="cd23618">
    <property type="entry name" value="TFP_LU_ECD_Wit"/>
    <property type="match status" value="1"/>
</dbReference>
<dbReference type="InterPro" id="IPR045860">
    <property type="entry name" value="Snake_toxin-like_sf"/>
</dbReference>
<organism evidence="18 19">
    <name type="scientific">Folsomia candida</name>
    <name type="common">Springtail</name>
    <dbReference type="NCBI Taxonomy" id="158441"/>
    <lineage>
        <taxon>Eukaryota</taxon>
        <taxon>Metazoa</taxon>
        <taxon>Ecdysozoa</taxon>
        <taxon>Arthropoda</taxon>
        <taxon>Hexapoda</taxon>
        <taxon>Collembola</taxon>
        <taxon>Entomobryomorpha</taxon>
        <taxon>Isotomoidea</taxon>
        <taxon>Isotomidae</taxon>
        <taxon>Proisotominae</taxon>
        <taxon>Folsomia</taxon>
    </lineage>
</organism>
<evidence type="ECO:0000256" key="8">
    <source>
        <dbReference type="ARBA" id="ARBA00022741"/>
    </source>
</evidence>
<evidence type="ECO:0000256" key="3">
    <source>
        <dbReference type="ARBA" id="ARBA00012401"/>
    </source>
</evidence>
<gene>
    <name evidence="18" type="ORF">Fcan01_05559</name>
</gene>
<dbReference type="Pfam" id="PF00069">
    <property type="entry name" value="Pkinase"/>
    <property type="match status" value="1"/>
</dbReference>
<feature type="region of interest" description="Disordered" evidence="14">
    <location>
        <begin position="716"/>
        <end position="738"/>
    </location>
</feature>
<proteinExistence type="inferred from homology"/>
<evidence type="ECO:0000256" key="13">
    <source>
        <dbReference type="ARBA" id="ARBA00023170"/>
    </source>
</evidence>
<keyword evidence="5" id="KW-0808">Transferase</keyword>
<dbReference type="InterPro" id="IPR011009">
    <property type="entry name" value="Kinase-like_dom_sf"/>
</dbReference>
<dbReference type="GO" id="GO:0005524">
    <property type="term" value="F:ATP binding"/>
    <property type="evidence" value="ECO:0007669"/>
    <property type="project" value="UniProtKB-KW"/>
</dbReference>
<dbReference type="Gene3D" id="3.30.200.20">
    <property type="entry name" value="Phosphorylase Kinase, domain 1"/>
    <property type="match status" value="1"/>
</dbReference>
<evidence type="ECO:0000256" key="4">
    <source>
        <dbReference type="ARBA" id="ARBA00022527"/>
    </source>
</evidence>
<evidence type="ECO:0000256" key="16">
    <source>
        <dbReference type="SAM" id="SignalP"/>
    </source>
</evidence>
<evidence type="ECO:0000259" key="17">
    <source>
        <dbReference type="PROSITE" id="PS50011"/>
    </source>
</evidence>
<evidence type="ECO:0000256" key="15">
    <source>
        <dbReference type="SAM" id="Phobius"/>
    </source>
</evidence>
<feature type="region of interest" description="Disordered" evidence="14">
    <location>
        <begin position="140"/>
        <end position="166"/>
    </location>
</feature>
<keyword evidence="9" id="KW-0418">Kinase</keyword>
<feature type="compositionally biased region" description="Low complexity" evidence="14">
    <location>
        <begin position="716"/>
        <end position="737"/>
    </location>
</feature>
<dbReference type="PANTHER" id="PTHR23255">
    <property type="entry name" value="TRANSFORMING GROWTH FACTOR-BETA RECEPTOR TYPE I AND II"/>
    <property type="match status" value="1"/>
</dbReference>
<dbReference type="STRING" id="158441.A0A226EQQ1"/>
<protein>
    <recommendedName>
        <fullName evidence="3">receptor protein serine/threonine kinase</fullName>
        <ecNumber evidence="3">2.7.11.30</ecNumber>
    </recommendedName>
</protein>
<dbReference type="PROSITE" id="PS51257">
    <property type="entry name" value="PROKAR_LIPOPROTEIN"/>
    <property type="match status" value="1"/>
</dbReference>
<evidence type="ECO:0000256" key="1">
    <source>
        <dbReference type="ARBA" id="ARBA00004479"/>
    </source>
</evidence>
<dbReference type="InterPro" id="IPR000719">
    <property type="entry name" value="Prot_kinase_dom"/>
</dbReference>
<dbReference type="OrthoDB" id="669224at2759"/>
<keyword evidence="12 15" id="KW-0472">Membrane</keyword>